<dbReference type="AlphaFoldDB" id="A0A2U1PNP2"/>
<name>A0A2U1PNP2_ARTAN</name>
<evidence type="ECO:0000313" key="7">
    <source>
        <dbReference type="Proteomes" id="UP000245207"/>
    </source>
</evidence>
<feature type="domain" description="Disease resistance N-terminal" evidence="5">
    <location>
        <begin position="7"/>
        <end position="87"/>
    </location>
</feature>
<keyword evidence="4" id="KW-0067">ATP-binding</keyword>
<sequence length="481" mass="55262">MAEIVLSAKLASVTLKKLARSKGIQSELKKWEHSLSQIQDLLDDASDKEITNKAVKRWLNSLQHLDYDIDDILDELETEAMHHELTDGSGTITNKVSPFSQHRCNEIRYFWVSEAHAYKVLVNLRELVLWSCNDLVSLGEKEEDNYGNNFLTSLKMLEIWFCHNMTRCISPKNIQKLKIDSCSSITSVSLPTQKLKSVLIYDCKKLLEEELVGEKSNLLIKNKNMPMLENGFLGNLPRVFKYSRVVTLKIFQEVLVTSWWSWIRKEVQVESFHDPLKSSPWWSQDFPMVVSRDSSKELLIEDCPSMESIPDREFPSLTLLKHMTILNCPNMDSSFPRGLWPLNLHSLVIGKLKKPISQWGQQNFPASLVHLSLFGGSKEDDVSSCTQLSHLRPSSLTSLHVQNFEKLESLLAGLQHLTSLRHLSIDNVPNMKDMQEILFPSLSSLIIRRCPNLKERCSRRGCYWPLISHIPNVKIDGHYIH</sequence>
<evidence type="ECO:0000256" key="3">
    <source>
        <dbReference type="ARBA" id="ARBA00022821"/>
    </source>
</evidence>
<keyword evidence="3" id="KW-0611">Plant defense</keyword>
<dbReference type="InterPro" id="IPR041118">
    <property type="entry name" value="Rx_N"/>
</dbReference>
<gene>
    <name evidence="6" type="ORF">CTI12_AA132720</name>
</gene>
<reference evidence="6 7" key="1">
    <citation type="journal article" date="2018" name="Mol. Plant">
        <title>The genome of Artemisia annua provides insight into the evolution of Asteraceae family and artemisinin biosynthesis.</title>
        <authorList>
            <person name="Shen Q."/>
            <person name="Zhang L."/>
            <person name="Liao Z."/>
            <person name="Wang S."/>
            <person name="Yan T."/>
            <person name="Shi P."/>
            <person name="Liu M."/>
            <person name="Fu X."/>
            <person name="Pan Q."/>
            <person name="Wang Y."/>
            <person name="Lv Z."/>
            <person name="Lu X."/>
            <person name="Zhang F."/>
            <person name="Jiang W."/>
            <person name="Ma Y."/>
            <person name="Chen M."/>
            <person name="Hao X."/>
            <person name="Li L."/>
            <person name="Tang Y."/>
            <person name="Lv G."/>
            <person name="Zhou Y."/>
            <person name="Sun X."/>
            <person name="Brodelius P.E."/>
            <person name="Rose J.K.C."/>
            <person name="Tang K."/>
        </authorList>
    </citation>
    <scope>NUCLEOTIDE SEQUENCE [LARGE SCALE GENOMIC DNA]</scope>
    <source>
        <strain evidence="7">cv. Huhao1</strain>
        <tissue evidence="6">Leaf</tissue>
    </source>
</reference>
<keyword evidence="1" id="KW-0677">Repeat</keyword>
<dbReference type="GO" id="GO:0006952">
    <property type="term" value="P:defense response"/>
    <property type="evidence" value="ECO:0007669"/>
    <property type="project" value="UniProtKB-KW"/>
</dbReference>
<keyword evidence="2" id="KW-0547">Nucleotide-binding</keyword>
<dbReference type="PANTHER" id="PTHR36766">
    <property type="entry name" value="PLANT BROAD-SPECTRUM MILDEW RESISTANCE PROTEIN RPW8"/>
    <property type="match status" value="1"/>
</dbReference>
<keyword evidence="7" id="KW-1185">Reference proteome</keyword>
<evidence type="ECO:0000256" key="4">
    <source>
        <dbReference type="ARBA" id="ARBA00022840"/>
    </source>
</evidence>
<dbReference type="Gene3D" id="3.80.10.10">
    <property type="entry name" value="Ribonuclease Inhibitor"/>
    <property type="match status" value="1"/>
</dbReference>
<dbReference type="EMBL" id="PKPP01000924">
    <property type="protein sequence ID" value="PWA87340.1"/>
    <property type="molecule type" value="Genomic_DNA"/>
</dbReference>
<dbReference type="InterPro" id="IPR032675">
    <property type="entry name" value="LRR_dom_sf"/>
</dbReference>
<evidence type="ECO:0000256" key="2">
    <source>
        <dbReference type="ARBA" id="ARBA00022741"/>
    </source>
</evidence>
<dbReference type="OrthoDB" id="26890at2759"/>
<evidence type="ECO:0000313" key="6">
    <source>
        <dbReference type="EMBL" id="PWA87340.1"/>
    </source>
</evidence>
<evidence type="ECO:0000256" key="1">
    <source>
        <dbReference type="ARBA" id="ARBA00022737"/>
    </source>
</evidence>
<proteinExistence type="predicted"/>
<evidence type="ECO:0000259" key="5">
    <source>
        <dbReference type="Pfam" id="PF18052"/>
    </source>
</evidence>
<dbReference type="Gene3D" id="1.20.5.4130">
    <property type="match status" value="1"/>
</dbReference>
<protein>
    <submittedName>
        <fullName evidence="6">NB-ARC domains-containing protein</fullName>
    </submittedName>
</protein>
<accession>A0A2U1PNP2</accession>
<organism evidence="6 7">
    <name type="scientific">Artemisia annua</name>
    <name type="common">Sweet wormwood</name>
    <dbReference type="NCBI Taxonomy" id="35608"/>
    <lineage>
        <taxon>Eukaryota</taxon>
        <taxon>Viridiplantae</taxon>
        <taxon>Streptophyta</taxon>
        <taxon>Embryophyta</taxon>
        <taxon>Tracheophyta</taxon>
        <taxon>Spermatophyta</taxon>
        <taxon>Magnoliopsida</taxon>
        <taxon>eudicotyledons</taxon>
        <taxon>Gunneridae</taxon>
        <taxon>Pentapetalae</taxon>
        <taxon>asterids</taxon>
        <taxon>campanulids</taxon>
        <taxon>Asterales</taxon>
        <taxon>Asteraceae</taxon>
        <taxon>Asteroideae</taxon>
        <taxon>Anthemideae</taxon>
        <taxon>Artemisiinae</taxon>
        <taxon>Artemisia</taxon>
    </lineage>
</organism>
<dbReference type="PANTHER" id="PTHR36766:SF70">
    <property type="entry name" value="DISEASE RESISTANCE PROTEIN RGA4"/>
    <property type="match status" value="1"/>
</dbReference>
<dbReference type="SUPFAM" id="SSF52047">
    <property type="entry name" value="RNI-like"/>
    <property type="match status" value="1"/>
</dbReference>
<comment type="caution">
    <text evidence="6">The sequence shown here is derived from an EMBL/GenBank/DDBJ whole genome shotgun (WGS) entry which is preliminary data.</text>
</comment>
<dbReference type="GO" id="GO:0005524">
    <property type="term" value="F:ATP binding"/>
    <property type="evidence" value="ECO:0007669"/>
    <property type="project" value="UniProtKB-KW"/>
</dbReference>
<dbReference type="Proteomes" id="UP000245207">
    <property type="component" value="Unassembled WGS sequence"/>
</dbReference>
<dbReference type="Pfam" id="PF18052">
    <property type="entry name" value="Rx_N"/>
    <property type="match status" value="1"/>
</dbReference>